<evidence type="ECO:0000256" key="1">
    <source>
        <dbReference type="ARBA" id="ARBA00004337"/>
    </source>
</evidence>
<dbReference type="PANTHER" id="PTHR45711">
    <property type="entry name" value="CHLORIDE CHANNEL PROTEIN"/>
    <property type="match status" value="1"/>
</dbReference>
<feature type="transmembrane region" description="Helical" evidence="9">
    <location>
        <begin position="323"/>
        <end position="347"/>
    </location>
</feature>
<organism evidence="11 12">
    <name type="scientific">Brachionus calyciflorus</name>
    <dbReference type="NCBI Taxonomy" id="104777"/>
    <lineage>
        <taxon>Eukaryota</taxon>
        <taxon>Metazoa</taxon>
        <taxon>Spiralia</taxon>
        <taxon>Gnathifera</taxon>
        <taxon>Rotifera</taxon>
        <taxon>Eurotatoria</taxon>
        <taxon>Monogononta</taxon>
        <taxon>Pseudotrocha</taxon>
        <taxon>Ploima</taxon>
        <taxon>Brachionidae</taxon>
        <taxon>Brachionus</taxon>
    </lineage>
</organism>
<evidence type="ECO:0000256" key="6">
    <source>
        <dbReference type="ARBA" id="ARBA00023136"/>
    </source>
</evidence>
<dbReference type="GO" id="GO:0005886">
    <property type="term" value="C:plasma membrane"/>
    <property type="evidence" value="ECO:0007669"/>
    <property type="project" value="TreeGrafter"/>
</dbReference>
<dbReference type="OrthoDB" id="44789at2759"/>
<dbReference type="GO" id="GO:0005794">
    <property type="term" value="C:Golgi apparatus"/>
    <property type="evidence" value="ECO:0007669"/>
    <property type="project" value="TreeGrafter"/>
</dbReference>
<dbReference type="EMBL" id="CAJNOC010004538">
    <property type="protein sequence ID" value="CAF1025119.1"/>
    <property type="molecule type" value="Genomic_DNA"/>
</dbReference>
<feature type="transmembrane region" description="Helical" evidence="9">
    <location>
        <begin position="599"/>
        <end position="620"/>
    </location>
</feature>
<name>A0A814IJT8_9BILA</name>
<keyword evidence="5 9" id="KW-0406">Ion transport</keyword>
<comment type="similarity">
    <text evidence="9">Belongs to the chloride channel (TC 2.A.49) family.</text>
</comment>
<dbReference type="InterPro" id="IPR046342">
    <property type="entry name" value="CBS_dom_sf"/>
</dbReference>
<dbReference type="GO" id="GO:0005247">
    <property type="term" value="F:voltage-gated chloride channel activity"/>
    <property type="evidence" value="ECO:0007669"/>
    <property type="project" value="TreeGrafter"/>
</dbReference>
<comment type="subcellular location">
    <subcellularLocation>
        <location evidence="1">Endosome membrane</location>
        <topology evidence="1">Multi-pass membrane protein</topology>
    </subcellularLocation>
    <subcellularLocation>
        <location evidence="9">Membrane</location>
        <topology evidence="9">Multi-pass membrane protein</topology>
    </subcellularLocation>
</comment>
<dbReference type="PROSITE" id="PS51371">
    <property type="entry name" value="CBS"/>
    <property type="match status" value="2"/>
</dbReference>
<dbReference type="InterPro" id="IPR001807">
    <property type="entry name" value="ClC"/>
</dbReference>
<accession>A0A814IJT8</accession>
<keyword evidence="6 9" id="KW-0472">Membrane</keyword>
<dbReference type="GO" id="GO:0008021">
    <property type="term" value="C:synaptic vesicle"/>
    <property type="evidence" value="ECO:0007669"/>
    <property type="project" value="TreeGrafter"/>
</dbReference>
<keyword evidence="7 9" id="KW-0868">Chloride</keyword>
<dbReference type="CDD" id="cd03684">
    <property type="entry name" value="ClC_3_like"/>
    <property type="match status" value="1"/>
</dbReference>
<dbReference type="GO" id="GO:0005769">
    <property type="term" value="C:early endosome"/>
    <property type="evidence" value="ECO:0007669"/>
    <property type="project" value="TreeGrafter"/>
</dbReference>
<dbReference type="PANTHER" id="PTHR45711:SF6">
    <property type="entry name" value="CHLORIDE CHANNEL PROTEIN"/>
    <property type="match status" value="1"/>
</dbReference>
<feature type="transmembrane region" description="Helical" evidence="9">
    <location>
        <begin position="217"/>
        <end position="239"/>
    </location>
</feature>
<dbReference type="Pfam" id="PF00571">
    <property type="entry name" value="CBS"/>
    <property type="match status" value="1"/>
</dbReference>
<evidence type="ECO:0000313" key="12">
    <source>
        <dbReference type="Proteomes" id="UP000663879"/>
    </source>
</evidence>
<feature type="transmembrane region" description="Helical" evidence="9">
    <location>
        <begin position="507"/>
        <end position="528"/>
    </location>
</feature>
<evidence type="ECO:0000256" key="8">
    <source>
        <dbReference type="PROSITE-ProRule" id="PRU00703"/>
    </source>
</evidence>
<comment type="caution">
    <text evidence="11">The sequence shown here is derived from an EMBL/GenBank/DDBJ whole genome shotgun (WGS) entry which is preliminary data.</text>
</comment>
<evidence type="ECO:0000256" key="3">
    <source>
        <dbReference type="ARBA" id="ARBA00022692"/>
    </source>
</evidence>
<evidence type="ECO:0000256" key="7">
    <source>
        <dbReference type="ARBA" id="ARBA00023214"/>
    </source>
</evidence>
<feature type="domain" description="CBS" evidence="10">
    <location>
        <begin position="759"/>
        <end position="815"/>
    </location>
</feature>
<evidence type="ECO:0000256" key="2">
    <source>
        <dbReference type="ARBA" id="ARBA00022448"/>
    </source>
</evidence>
<protein>
    <recommendedName>
        <fullName evidence="9">Chloride channel protein</fullName>
    </recommendedName>
</protein>
<keyword evidence="8" id="KW-0129">CBS domain</keyword>
<dbReference type="PRINTS" id="PR00762">
    <property type="entry name" value="CLCHANNEL"/>
</dbReference>
<dbReference type="Proteomes" id="UP000663879">
    <property type="component" value="Unassembled WGS sequence"/>
</dbReference>
<evidence type="ECO:0000256" key="5">
    <source>
        <dbReference type="ARBA" id="ARBA00023065"/>
    </source>
</evidence>
<keyword evidence="4 9" id="KW-1133">Transmembrane helix</keyword>
<evidence type="ECO:0000256" key="9">
    <source>
        <dbReference type="RuleBase" id="RU361221"/>
    </source>
</evidence>
<feature type="transmembrane region" description="Helical" evidence="9">
    <location>
        <begin position="438"/>
        <end position="458"/>
    </location>
</feature>
<dbReference type="GO" id="GO:0010008">
    <property type="term" value="C:endosome membrane"/>
    <property type="evidence" value="ECO:0007669"/>
    <property type="project" value="UniProtKB-SubCell"/>
</dbReference>
<evidence type="ECO:0000259" key="10">
    <source>
        <dbReference type="PROSITE" id="PS51371"/>
    </source>
</evidence>
<feature type="transmembrane region" description="Helical" evidence="9">
    <location>
        <begin position="574"/>
        <end position="593"/>
    </location>
</feature>
<feature type="domain" description="CBS" evidence="10">
    <location>
        <begin position="666"/>
        <end position="730"/>
    </location>
</feature>
<dbReference type="Gene3D" id="3.90.1280.20">
    <property type="match status" value="2"/>
</dbReference>
<dbReference type="CDD" id="cd04591">
    <property type="entry name" value="CBS_pair_voltage-gated_CLC_euk_bac"/>
    <property type="match status" value="1"/>
</dbReference>
<keyword evidence="2 9" id="KW-0813">Transport</keyword>
<proteinExistence type="inferred from homology"/>
<dbReference type="InterPro" id="IPR014743">
    <property type="entry name" value="Cl-channel_core"/>
</dbReference>
<dbReference type="InterPro" id="IPR000644">
    <property type="entry name" value="CBS_dom"/>
</dbReference>
<evidence type="ECO:0000256" key="4">
    <source>
        <dbReference type="ARBA" id="ARBA00022989"/>
    </source>
</evidence>
<dbReference type="SUPFAM" id="SSF81340">
    <property type="entry name" value="Clc chloride channel"/>
    <property type="match status" value="1"/>
</dbReference>
<dbReference type="SMART" id="SM00116">
    <property type="entry name" value="CBS"/>
    <property type="match status" value="2"/>
</dbReference>
<feature type="transmembrane region" description="Helical" evidence="9">
    <location>
        <begin position="295"/>
        <end position="311"/>
    </location>
</feature>
<keyword evidence="12" id="KW-1185">Reference proteome</keyword>
<reference evidence="11" key="1">
    <citation type="submission" date="2021-02" db="EMBL/GenBank/DDBJ databases">
        <authorList>
            <person name="Nowell W R."/>
        </authorList>
    </citation>
    <scope>NUCLEOTIDE SEQUENCE</scope>
    <source>
        <strain evidence="11">Ploen Becks lab</strain>
    </source>
</reference>
<dbReference type="FunFam" id="1.10.3080.10:FF:000011">
    <property type="entry name" value="Chloride channel protein"/>
    <property type="match status" value="1"/>
</dbReference>
<keyword evidence="3 9" id="KW-0812">Transmembrane</keyword>
<dbReference type="SUPFAM" id="SSF54631">
    <property type="entry name" value="CBS-domain pair"/>
    <property type="match status" value="1"/>
</dbReference>
<dbReference type="AlphaFoldDB" id="A0A814IJT8"/>
<dbReference type="Gene3D" id="1.10.3080.10">
    <property type="entry name" value="Clc chloride channel"/>
    <property type="match status" value="1"/>
</dbReference>
<dbReference type="Pfam" id="PF00654">
    <property type="entry name" value="Voltage_CLC"/>
    <property type="match status" value="1"/>
</dbReference>
<feature type="transmembrane region" description="Helical" evidence="9">
    <location>
        <begin position="137"/>
        <end position="155"/>
    </location>
</feature>
<feature type="transmembrane region" description="Helical" evidence="9">
    <location>
        <begin position="534"/>
        <end position="553"/>
    </location>
</feature>
<feature type="transmembrane region" description="Helical" evidence="9">
    <location>
        <begin position="397"/>
        <end position="418"/>
    </location>
</feature>
<gene>
    <name evidence="11" type="ORF">OXX778_LOCUS17577</name>
</gene>
<evidence type="ECO:0000313" key="11">
    <source>
        <dbReference type="EMBL" id="CAF1025119.1"/>
    </source>
</evidence>
<sequence length="818" mass="91418">MSRGKREFENITVGYSNQADQEDSRKNGYVEFFGITRVRKGTFLNEEVVQSEKIINDIVAMDAGFDPNQLPDLSIGQTNIFNERIMPKITEKYGNFHTIDWLRDLSKDKYRHKWLKKQKEKGKLIDKLQAWHDAGSGWFCVLLIGLGAGIAAGVVDIGSNWTSNIKSGYCKKAFWLNREQCCWDALNITYDNYKNPICDEWISWTEVLGLKSGSTEYFFALIIHVIFAVMFGTVAAVLVKVYAPYACGSGVPEIKTILSGFVIRGYLGKWTLIIKSLGMILGSSAGLTLGKEGPFVHVASCCGNIFSYFFPKYGRNEAKKREILSAAASAGVAVAFGAPIGGVLFSLEEVSYYFPLKTLWRSFFCAMVAAFIVRTINPYGKERDVIFFIEYQPEWSFFELIPFIILGLLGGLFGYYFIKVNILWCKIRKTTKLGKFPITEVILISLITAFFGFFNEYTRMSMPELIRRLVGKCGPSDDSYLCDYAKNITSANEEVIPTKDNFGVHEAIWKLFLALLFYLVMLVLTFGIKIPCGLFVPSLAIGAITGRIIGIAMEILSFNYPSFFVFAAGCNENVACIIPGVYAIVGACAFLGGATRMTVSLVVIMVELTSGLSLIVPLMVSAFSAKLFGEFLCPGGIYDAHINLNNYPFLDNKEDYEFSAFAVDVMKPQKNDPPLTVLIQDGMTISQIEEITEKSNFTGFPIVVSHESQLLVGYILKRDLVMAFDQYKKSGLVNSNTLVKFSKTLSNKKNETCIKLDRLVEMAPICVSDQTPMDTVTDLFKKMGLSILLVTHFGKLLGVITKKDILKHLAEEREKKNL</sequence>